<dbReference type="Proteomes" id="UP000002624">
    <property type="component" value="Unassembled WGS sequence"/>
</dbReference>
<sequence>MRLNAVSSNSNSTSTLTVTEPANNENDKEWVRSRRLTDPLTSQPAKAPLTDRRSSDSAARLLQTPKSTSNLAVYTGNNSSNSCAISSDSLSDPSLACFSPRKINALKPPTRTTPTSIPTLLIQTPRAQTTRDLHELSPALFHHSSNHLLFRNLTFAKIPTQPRAKVSPSEKVSRVSKFLRNRNVNWSTARAFHTALPVL</sequence>
<evidence type="ECO:0000256" key="1">
    <source>
        <dbReference type="SAM" id="MobiDB-lite"/>
    </source>
</evidence>
<dbReference type="VEuPathDB" id="FungiDB:HCDG_00714"/>
<feature type="compositionally biased region" description="Low complexity" evidence="1">
    <location>
        <begin position="1"/>
        <end position="19"/>
    </location>
</feature>
<proteinExistence type="predicted"/>
<feature type="compositionally biased region" description="Basic and acidic residues" evidence="1">
    <location>
        <begin position="25"/>
        <end position="37"/>
    </location>
</feature>
<dbReference type="EMBL" id="GG692419">
    <property type="protein sequence ID" value="EER45135.1"/>
    <property type="molecule type" value="Genomic_DNA"/>
</dbReference>
<feature type="region of interest" description="Disordered" evidence="1">
    <location>
        <begin position="1"/>
        <end position="64"/>
    </location>
</feature>
<protein>
    <submittedName>
        <fullName evidence="2">Uncharacterized protein</fullName>
    </submittedName>
</protein>
<reference evidence="3" key="1">
    <citation type="submission" date="2009-05" db="EMBL/GenBank/DDBJ databases">
        <title>The genome sequence of Ajellomyces capsulatus strain H143.</title>
        <authorList>
            <person name="Champion M."/>
            <person name="Cuomo C.A."/>
            <person name="Ma L.-J."/>
            <person name="Henn M.R."/>
            <person name="Sil A."/>
            <person name="Goldman B."/>
            <person name="Young S.K."/>
            <person name="Kodira C.D."/>
            <person name="Zeng Q."/>
            <person name="Koehrsen M."/>
            <person name="Alvarado L."/>
            <person name="Berlin A.M."/>
            <person name="Borenstein D."/>
            <person name="Chen Z."/>
            <person name="Engels R."/>
            <person name="Freedman E."/>
            <person name="Gellesch M."/>
            <person name="Goldberg J."/>
            <person name="Griggs A."/>
            <person name="Gujja S."/>
            <person name="Heiman D.I."/>
            <person name="Hepburn T.A."/>
            <person name="Howarth C."/>
            <person name="Jen D."/>
            <person name="Larson L."/>
            <person name="Lewis B."/>
            <person name="Mehta T."/>
            <person name="Park D."/>
            <person name="Pearson M."/>
            <person name="Roberts A."/>
            <person name="Saif S."/>
            <person name="Shea T.D."/>
            <person name="Shenoy N."/>
            <person name="Sisk P."/>
            <person name="Stolte C."/>
            <person name="Sykes S."/>
            <person name="Walk T."/>
            <person name="White J."/>
            <person name="Yandava C."/>
            <person name="Klein B."/>
            <person name="McEwen J.G."/>
            <person name="Puccia R."/>
            <person name="Goldman G.H."/>
            <person name="Felipe M.S."/>
            <person name="Nino-Vega G."/>
            <person name="San-Blas G."/>
            <person name="Taylor J.W."/>
            <person name="Mendoza L."/>
            <person name="Galagan J.E."/>
            <person name="Nusbaum C."/>
            <person name="Birren B.W."/>
        </authorList>
    </citation>
    <scope>NUCLEOTIDE SEQUENCE [LARGE SCALE GENOMIC DNA]</scope>
    <source>
        <strain evidence="3">H143</strain>
    </source>
</reference>
<dbReference type="HOGENOM" id="CLU_1371840_0_0_1"/>
<name>C6H1Y2_AJECH</name>
<organism evidence="2 3">
    <name type="scientific">Ajellomyces capsulatus (strain H143)</name>
    <name type="common">Darling's disease fungus</name>
    <name type="synonym">Histoplasma capsulatum</name>
    <dbReference type="NCBI Taxonomy" id="544712"/>
    <lineage>
        <taxon>Eukaryota</taxon>
        <taxon>Fungi</taxon>
        <taxon>Dikarya</taxon>
        <taxon>Ascomycota</taxon>
        <taxon>Pezizomycotina</taxon>
        <taxon>Eurotiomycetes</taxon>
        <taxon>Eurotiomycetidae</taxon>
        <taxon>Onygenales</taxon>
        <taxon>Ajellomycetaceae</taxon>
        <taxon>Histoplasma</taxon>
    </lineage>
</organism>
<accession>C6H1Y2</accession>
<evidence type="ECO:0000313" key="3">
    <source>
        <dbReference type="Proteomes" id="UP000002624"/>
    </source>
</evidence>
<evidence type="ECO:0000313" key="2">
    <source>
        <dbReference type="EMBL" id="EER45135.1"/>
    </source>
</evidence>
<gene>
    <name evidence="2" type="ORF">HCDG_00714</name>
</gene>
<dbReference type="AlphaFoldDB" id="C6H1Y2"/>
<dbReference type="STRING" id="544712.C6H1Y2"/>